<accession>A0A382BS63</accession>
<dbReference type="EMBL" id="UINC01030979">
    <property type="protein sequence ID" value="SVB16272.1"/>
    <property type="molecule type" value="Genomic_DNA"/>
</dbReference>
<protein>
    <recommendedName>
        <fullName evidence="2">YtkA-like domain-containing protein</fullName>
    </recommendedName>
</protein>
<proteinExistence type="predicted"/>
<reference evidence="1" key="1">
    <citation type="submission" date="2018-05" db="EMBL/GenBank/DDBJ databases">
        <authorList>
            <person name="Lanie J.A."/>
            <person name="Ng W.-L."/>
            <person name="Kazmierczak K.M."/>
            <person name="Andrzejewski T.M."/>
            <person name="Davidsen T.M."/>
            <person name="Wayne K.J."/>
            <person name="Tettelin H."/>
            <person name="Glass J.I."/>
            <person name="Rusch D."/>
            <person name="Podicherti R."/>
            <person name="Tsui H.-C.T."/>
            <person name="Winkler M.E."/>
        </authorList>
    </citation>
    <scope>NUCLEOTIDE SEQUENCE</scope>
</reference>
<evidence type="ECO:0000313" key="1">
    <source>
        <dbReference type="EMBL" id="SVB16272.1"/>
    </source>
</evidence>
<evidence type="ECO:0008006" key="2">
    <source>
        <dbReference type="Google" id="ProtNLM"/>
    </source>
</evidence>
<dbReference type="AlphaFoldDB" id="A0A382BS63"/>
<sequence>MTFNSFELSGDSNDENTILLTGNNYFIKINFDTYPIKLGEQFIDIEIEYIENNGNKFNGNVEIFFNTPSKSERYKFIALKLPDTKSLYKATHTFKEPGNWMIEIYVNDKKISEDFVFYVNVNNPSISVLKHGYLLMLMVALFFVA</sequence>
<name>A0A382BS63_9ZZZZ</name>
<feature type="non-terminal residue" evidence="1">
    <location>
        <position position="145"/>
    </location>
</feature>
<organism evidence="1">
    <name type="scientific">marine metagenome</name>
    <dbReference type="NCBI Taxonomy" id="408172"/>
    <lineage>
        <taxon>unclassified sequences</taxon>
        <taxon>metagenomes</taxon>
        <taxon>ecological metagenomes</taxon>
    </lineage>
</organism>
<gene>
    <name evidence="1" type="ORF">METZ01_LOCUS169126</name>
</gene>